<dbReference type="SMART" id="SM01092">
    <property type="entry name" value="CO_deh_flav_C"/>
    <property type="match status" value="1"/>
</dbReference>
<dbReference type="GO" id="GO:0016491">
    <property type="term" value="F:oxidoreductase activity"/>
    <property type="evidence" value="ECO:0007669"/>
    <property type="project" value="UniProtKB-KW"/>
</dbReference>
<evidence type="ECO:0000313" key="3">
    <source>
        <dbReference type="EMBL" id="QEG33913.1"/>
    </source>
</evidence>
<dbReference type="SUPFAM" id="SSF56176">
    <property type="entry name" value="FAD-binding/transporter-associated domain-like"/>
    <property type="match status" value="1"/>
</dbReference>
<dbReference type="AlphaFoldDB" id="A0A5B9QIE9"/>
<dbReference type="InterPro" id="IPR016167">
    <property type="entry name" value="FAD-bd_PCMH_sub1"/>
</dbReference>
<dbReference type="PROSITE" id="PS51387">
    <property type="entry name" value="FAD_PCMH"/>
    <property type="match status" value="1"/>
</dbReference>
<dbReference type="EMBL" id="CP042913">
    <property type="protein sequence ID" value="QEG33913.1"/>
    <property type="molecule type" value="Genomic_DNA"/>
</dbReference>
<dbReference type="Gene3D" id="3.30.390.50">
    <property type="entry name" value="CO dehydrogenase flavoprotein, C-terminal domain"/>
    <property type="match status" value="1"/>
</dbReference>
<feature type="domain" description="FAD-binding PCMH-type" evidence="2">
    <location>
        <begin position="1"/>
        <end position="220"/>
    </location>
</feature>
<dbReference type="RefSeq" id="WP_148072623.1">
    <property type="nucleotide sequence ID" value="NZ_CP042913.1"/>
</dbReference>
<dbReference type="InterPro" id="IPR036683">
    <property type="entry name" value="CO_DH_flav_C_dom_sf"/>
</dbReference>
<keyword evidence="3" id="KW-0560">Oxidoreductase</keyword>
<evidence type="ECO:0000259" key="2">
    <source>
        <dbReference type="PROSITE" id="PS51387"/>
    </source>
</evidence>
<dbReference type="SUPFAM" id="SSF55447">
    <property type="entry name" value="CO dehydrogenase flavoprotein C-terminal domain-like"/>
    <property type="match status" value="1"/>
</dbReference>
<dbReference type="OrthoDB" id="9774454at2"/>
<sequence length="322" mass="35612">MLPFRLSIADNFDAALAEYSESKSTLIAGGIDLLDQMKEQILTPESVLSIGRLTELNYIRVEDDGVHIGSGCTLADISRHDLLAREYRGFHHSAAKAATPQIRERATVGGNLCQRPRCWYFRNSEFDCLKKGGYTCFAVEGENRYHAVFGEGPCHIVHPSNIAPALVALDAFLVVNSMENHEQRYPVVDFFKMPHEMLYSENLLRPGQIISEVILPKRPSHSASIEFREKQSFDWPLVSCCVARIDKKWRVCLGGVAPIPWLSHSAMKVLGDKDVTPELAALAGDAAVEGADPMSDNDYKLAMIKVATKRSLLAASGIEVPL</sequence>
<keyword evidence="1" id="KW-0274">FAD</keyword>
<dbReference type="GO" id="GO:0071949">
    <property type="term" value="F:FAD binding"/>
    <property type="evidence" value="ECO:0007669"/>
    <property type="project" value="InterPro"/>
</dbReference>
<dbReference type="InterPro" id="IPR005107">
    <property type="entry name" value="CO_DH_flav_C"/>
</dbReference>
<proteinExistence type="predicted"/>
<dbReference type="PANTHER" id="PTHR42659">
    <property type="entry name" value="XANTHINE DEHYDROGENASE SUBUNIT C-RELATED"/>
    <property type="match status" value="1"/>
</dbReference>
<keyword evidence="4" id="KW-1185">Reference proteome</keyword>
<dbReference type="InterPro" id="IPR002346">
    <property type="entry name" value="Mopterin_DH_FAD-bd"/>
</dbReference>
<dbReference type="InterPro" id="IPR016169">
    <property type="entry name" value="FAD-bd_PCMH_sub2"/>
</dbReference>
<dbReference type="InterPro" id="IPR051312">
    <property type="entry name" value="Diverse_Substr_Oxidored"/>
</dbReference>
<dbReference type="InterPro" id="IPR016166">
    <property type="entry name" value="FAD-bd_PCMH"/>
</dbReference>
<dbReference type="EC" id="1.3.7.9" evidence="3"/>
<name>A0A5B9QIE9_9BACT</name>
<evidence type="ECO:0000256" key="1">
    <source>
        <dbReference type="ARBA" id="ARBA00022827"/>
    </source>
</evidence>
<dbReference type="KEGG" id="bgok:Pr1d_11830"/>
<dbReference type="InterPro" id="IPR036318">
    <property type="entry name" value="FAD-bd_PCMH-like_sf"/>
</dbReference>
<dbReference type="Gene3D" id="3.30.465.10">
    <property type="match status" value="2"/>
</dbReference>
<reference evidence="3 4" key="1">
    <citation type="submission" date="2019-08" db="EMBL/GenBank/DDBJ databases">
        <title>Deep-cultivation of Planctomycetes and their phenomic and genomic characterization uncovers novel biology.</title>
        <authorList>
            <person name="Wiegand S."/>
            <person name="Jogler M."/>
            <person name="Boedeker C."/>
            <person name="Pinto D."/>
            <person name="Vollmers J."/>
            <person name="Rivas-Marin E."/>
            <person name="Kohn T."/>
            <person name="Peeters S.H."/>
            <person name="Heuer A."/>
            <person name="Rast P."/>
            <person name="Oberbeckmann S."/>
            <person name="Bunk B."/>
            <person name="Jeske O."/>
            <person name="Meyerdierks A."/>
            <person name="Storesund J.E."/>
            <person name="Kallscheuer N."/>
            <person name="Luecker S."/>
            <person name="Lage O.M."/>
            <person name="Pohl T."/>
            <person name="Merkel B.J."/>
            <person name="Hornburger P."/>
            <person name="Mueller R.-W."/>
            <person name="Bruemmer F."/>
            <person name="Labrenz M."/>
            <person name="Spormann A.M."/>
            <person name="Op den Camp H."/>
            <person name="Overmann J."/>
            <person name="Amann R."/>
            <person name="Jetten M.S.M."/>
            <person name="Mascher T."/>
            <person name="Medema M.H."/>
            <person name="Devos D.P."/>
            <person name="Kaster A.-K."/>
            <person name="Ovreas L."/>
            <person name="Rohde M."/>
            <person name="Galperin M.Y."/>
            <person name="Jogler C."/>
        </authorList>
    </citation>
    <scope>NUCLEOTIDE SEQUENCE [LARGE SCALE GENOMIC DNA]</scope>
    <source>
        <strain evidence="3 4">Pr1d</strain>
    </source>
</reference>
<evidence type="ECO:0000313" key="4">
    <source>
        <dbReference type="Proteomes" id="UP000323917"/>
    </source>
</evidence>
<dbReference type="Gene3D" id="3.30.43.10">
    <property type="entry name" value="Uridine Diphospho-n-acetylenolpyruvylglucosamine Reductase, domain 2"/>
    <property type="match status" value="1"/>
</dbReference>
<gene>
    <name evidence="3" type="primary">hcrB</name>
    <name evidence="3" type="ORF">Pr1d_11830</name>
</gene>
<dbReference type="Pfam" id="PF00941">
    <property type="entry name" value="FAD_binding_5"/>
    <property type="match status" value="1"/>
</dbReference>
<dbReference type="Proteomes" id="UP000323917">
    <property type="component" value="Chromosome"/>
</dbReference>
<dbReference type="Pfam" id="PF03450">
    <property type="entry name" value="CO_deh_flav_C"/>
    <property type="match status" value="1"/>
</dbReference>
<keyword evidence="1" id="KW-0285">Flavoprotein</keyword>
<protein>
    <submittedName>
        <fullName evidence="3">4-hydroxybenzoyl-CoA reductase subunit beta</fullName>
        <ecNumber evidence="3">1.3.7.9</ecNumber>
    </submittedName>
</protein>
<organism evidence="3 4">
    <name type="scientific">Bythopirellula goksoeyrii</name>
    <dbReference type="NCBI Taxonomy" id="1400387"/>
    <lineage>
        <taxon>Bacteria</taxon>
        <taxon>Pseudomonadati</taxon>
        <taxon>Planctomycetota</taxon>
        <taxon>Planctomycetia</taxon>
        <taxon>Pirellulales</taxon>
        <taxon>Lacipirellulaceae</taxon>
        <taxon>Bythopirellula</taxon>
    </lineage>
</organism>
<dbReference type="PANTHER" id="PTHR42659:SF9">
    <property type="entry name" value="XANTHINE DEHYDROGENASE FAD-BINDING SUBUNIT XDHB-RELATED"/>
    <property type="match status" value="1"/>
</dbReference>
<accession>A0A5B9QIE9</accession>